<evidence type="ECO:0000313" key="1">
    <source>
        <dbReference type="EMBL" id="MCI40941.1"/>
    </source>
</evidence>
<protein>
    <submittedName>
        <fullName evidence="1">Uncharacterized protein</fullName>
    </submittedName>
</protein>
<name>A0A392RWC8_9FABA</name>
<evidence type="ECO:0000313" key="2">
    <source>
        <dbReference type="Proteomes" id="UP000265520"/>
    </source>
</evidence>
<dbReference type="EMBL" id="LXQA010285753">
    <property type="protein sequence ID" value="MCI40941.1"/>
    <property type="molecule type" value="Genomic_DNA"/>
</dbReference>
<organism evidence="1 2">
    <name type="scientific">Trifolium medium</name>
    <dbReference type="NCBI Taxonomy" id="97028"/>
    <lineage>
        <taxon>Eukaryota</taxon>
        <taxon>Viridiplantae</taxon>
        <taxon>Streptophyta</taxon>
        <taxon>Embryophyta</taxon>
        <taxon>Tracheophyta</taxon>
        <taxon>Spermatophyta</taxon>
        <taxon>Magnoliopsida</taxon>
        <taxon>eudicotyledons</taxon>
        <taxon>Gunneridae</taxon>
        <taxon>Pentapetalae</taxon>
        <taxon>rosids</taxon>
        <taxon>fabids</taxon>
        <taxon>Fabales</taxon>
        <taxon>Fabaceae</taxon>
        <taxon>Papilionoideae</taxon>
        <taxon>50 kb inversion clade</taxon>
        <taxon>NPAAA clade</taxon>
        <taxon>Hologalegina</taxon>
        <taxon>IRL clade</taxon>
        <taxon>Trifolieae</taxon>
        <taxon>Trifolium</taxon>
    </lineage>
</organism>
<dbReference type="Proteomes" id="UP000265520">
    <property type="component" value="Unassembled WGS sequence"/>
</dbReference>
<accession>A0A392RWC8</accession>
<feature type="non-terminal residue" evidence="1">
    <location>
        <position position="69"/>
    </location>
</feature>
<keyword evidence="2" id="KW-1185">Reference proteome</keyword>
<reference evidence="1 2" key="1">
    <citation type="journal article" date="2018" name="Front. Plant Sci.">
        <title>Red Clover (Trifolium pratense) and Zigzag Clover (T. medium) - A Picture of Genomic Similarities and Differences.</title>
        <authorList>
            <person name="Dluhosova J."/>
            <person name="Istvanek J."/>
            <person name="Nedelnik J."/>
            <person name="Repkova J."/>
        </authorList>
    </citation>
    <scope>NUCLEOTIDE SEQUENCE [LARGE SCALE GENOMIC DNA]</scope>
    <source>
        <strain evidence="2">cv. 10/8</strain>
        <tissue evidence="1">Leaf</tissue>
    </source>
</reference>
<proteinExistence type="predicted"/>
<comment type="caution">
    <text evidence="1">The sequence shown here is derived from an EMBL/GenBank/DDBJ whole genome shotgun (WGS) entry which is preliminary data.</text>
</comment>
<sequence>MRKMMCFARWADGVLCHDAEDAWRFFCYLRVAQARTARRASKWKGKLRASVICASRRRGRRVAQTVRTS</sequence>
<dbReference type="AlphaFoldDB" id="A0A392RWC8"/>